<keyword evidence="2" id="KW-1185">Reference proteome</keyword>
<organism evidence="1 2">
    <name type="scientific">Phytophthora pseudosyringae</name>
    <dbReference type="NCBI Taxonomy" id="221518"/>
    <lineage>
        <taxon>Eukaryota</taxon>
        <taxon>Sar</taxon>
        <taxon>Stramenopiles</taxon>
        <taxon>Oomycota</taxon>
        <taxon>Peronosporomycetes</taxon>
        <taxon>Peronosporales</taxon>
        <taxon>Peronosporaceae</taxon>
        <taxon>Phytophthora</taxon>
    </lineage>
</organism>
<dbReference type="AlphaFoldDB" id="A0A8T1VFT6"/>
<protein>
    <submittedName>
        <fullName evidence="1">Uncharacterized protein</fullName>
    </submittedName>
</protein>
<evidence type="ECO:0000313" key="2">
    <source>
        <dbReference type="Proteomes" id="UP000694044"/>
    </source>
</evidence>
<accession>A0A8T1VFT6</accession>
<dbReference type="EMBL" id="JAGDFM010000328">
    <property type="protein sequence ID" value="KAG7379806.1"/>
    <property type="molecule type" value="Genomic_DNA"/>
</dbReference>
<comment type="caution">
    <text evidence="1">The sequence shown here is derived from an EMBL/GenBank/DDBJ whole genome shotgun (WGS) entry which is preliminary data.</text>
</comment>
<proteinExistence type="predicted"/>
<reference evidence="1" key="1">
    <citation type="submission" date="2021-02" db="EMBL/GenBank/DDBJ databases">
        <authorList>
            <person name="Palmer J.M."/>
        </authorList>
    </citation>
    <scope>NUCLEOTIDE SEQUENCE</scope>
    <source>
        <strain evidence="1">SCRP734</strain>
    </source>
</reference>
<name>A0A8T1VFT6_9STRA</name>
<dbReference type="OrthoDB" id="107722at2759"/>
<gene>
    <name evidence="1" type="ORF">PHYPSEUDO_008102</name>
</gene>
<dbReference type="Proteomes" id="UP000694044">
    <property type="component" value="Unassembled WGS sequence"/>
</dbReference>
<evidence type="ECO:0000313" key="1">
    <source>
        <dbReference type="EMBL" id="KAG7379806.1"/>
    </source>
</evidence>
<sequence>MEVADLRDILERRRELQLRERRARRCSELKLSQKATATAKAPIAATTLSDVECVTTRPGFLRQQLEVAGLTPLRRWSLQLQLVVAEDAKTQRAEVDDDDDVATAMQFCEATLLRDTRCYDVVYRAGVRVADAREWLLDESAPVDVREALSFSTRCESVVCRVTCVHDGTRVLFSATQHVDNLQTELGRLLNDEETGSADAVIRFLWTALKA</sequence>